<name>A0ABQ9HNH9_9NEOP</name>
<proteinExistence type="predicted"/>
<evidence type="ECO:0000313" key="4">
    <source>
        <dbReference type="EMBL" id="KAJ8885929.1"/>
    </source>
</evidence>
<keyword evidence="1" id="KW-0479">Metal-binding</keyword>
<keyword evidence="1" id="KW-0863">Zinc-finger</keyword>
<sequence>MQKCQTKDEWKEKEGIYIGSVWETRSGRQEMVAVTFLRHLWEKHMPTTQQERMMQNLIQHFPMAPGSTMDSPQAIFTSFKLPKPSLPAAPPGNLSNQLFSASAEQTNRTSTSPPSPDESSKSSTPHRLDILQEGFYAFSEGSPCPDALCPYNTRCQHYHCSQPRCFYVTDREDILIMHSKDFHDNIDIMEGFLNKVNRHFHCVRPGCGYSFVRYSTMAVHQQKHRAEDNNEDVIPEIAVSKQNTCSPPPVQNLKVQEQESLPVNMKTEIPEASSKPVSPNTASPPVQIRHQSVMLSVSPDPSSNKTT</sequence>
<dbReference type="PANTHER" id="PTHR12451">
    <property type="entry name" value="TRANSCRIPTION FACTOR CASTOR PROTEIN MING -RELATED"/>
    <property type="match status" value="1"/>
</dbReference>
<dbReference type="PANTHER" id="PTHR12451:SF0">
    <property type="entry name" value="ZINC FINGER PROTEIN CASTOR HOMOLOG 1"/>
    <property type="match status" value="1"/>
</dbReference>
<feature type="non-terminal residue" evidence="4">
    <location>
        <position position="307"/>
    </location>
</feature>
<dbReference type="EMBL" id="JARBHB010000004">
    <property type="protein sequence ID" value="KAJ8885929.1"/>
    <property type="molecule type" value="Genomic_DNA"/>
</dbReference>
<evidence type="ECO:0000313" key="5">
    <source>
        <dbReference type="Proteomes" id="UP001159363"/>
    </source>
</evidence>
<feature type="domain" description="C2H2-type" evidence="3">
    <location>
        <begin position="200"/>
        <end position="229"/>
    </location>
</feature>
<dbReference type="Proteomes" id="UP001159363">
    <property type="component" value="Chromosome X"/>
</dbReference>
<dbReference type="SMART" id="SM00355">
    <property type="entry name" value="ZnF_C2H2"/>
    <property type="match status" value="2"/>
</dbReference>
<gene>
    <name evidence="4" type="ORF">PR048_012135</name>
</gene>
<keyword evidence="1" id="KW-0862">Zinc</keyword>
<accession>A0ABQ9HNH9</accession>
<evidence type="ECO:0000256" key="1">
    <source>
        <dbReference type="PROSITE-ProRule" id="PRU00042"/>
    </source>
</evidence>
<protein>
    <recommendedName>
        <fullName evidence="3">C2H2-type domain-containing protein</fullName>
    </recommendedName>
</protein>
<dbReference type="InterPro" id="IPR013087">
    <property type="entry name" value="Znf_C2H2_type"/>
</dbReference>
<evidence type="ECO:0000256" key="2">
    <source>
        <dbReference type="SAM" id="MobiDB-lite"/>
    </source>
</evidence>
<dbReference type="PROSITE" id="PS50157">
    <property type="entry name" value="ZINC_FINGER_C2H2_2"/>
    <property type="match status" value="1"/>
</dbReference>
<reference evidence="4 5" key="1">
    <citation type="submission" date="2023-02" db="EMBL/GenBank/DDBJ databases">
        <title>LHISI_Scaffold_Assembly.</title>
        <authorList>
            <person name="Stuart O.P."/>
            <person name="Cleave R."/>
            <person name="Magrath M.J.L."/>
            <person name="Mikheyev A.S."/>
        </authorList>
    </citation>
    <scope>NUCLEOTIDE SEQUENCE [LARGE SCALE GENOMIC DNA]</scope>
    <source>
        <strain evidence="4">Daus_M_001</strain>
        <tissue evidence="4">Leg muscle</tissue>
    </source>
</reference>
<dbReference type="Gene3D" id="3.30.160.60">
    <property type="entry name" value="Classic Zinc Finger"/>
    <property type="match status" value="1"/>
</dbReference>
<evidence type="ECO:0000259" key="3">
    <source>
        <dbReference type="PROSITE" id="PS50157"/>
    </source>
</evidence>
<feature type="region of interest" description="Disordered" evidence="2">
    <location>
        <begin position="101"/>
        <end position="125"/>
    </location>
</feature>
<feature type="region of interest" description="Disordered" evidence="2">
    <location>
        <begin position="242"/>
        <end position="307"/>
    </location>
</feature>
<dbReference type="PROSITE" id="PS00028">
    <property type="entry name" value="ZINC_FINGER_C2H2_1"/>
    <property type="match status" value="1"/>
</dbReference>
<organism evidence="4 5">
    <name type="scientific">Dryococelus australis</name>
    <dbReference type="NCBI Taxonomy" id="614101"/>
    <lineage>
        <taxon>Eukaryota</taxon>
        <taxon>Metazoa</taxon>
        <taxon>Ecdysozoa</taxon>
        <taxon>Arthropoda</taxon>
        <taxon>Hexapoda</taxon>
        <taxon>Insecta</taxon>
        <taxon>Pterygota</taxon>
        <taxon>Neoptera</taxon>
        <taxon>Polyneoptera</taxon>
        <taxon>Phasmatodea</taxon>
        <taxon>Verophasmatodea</taxon>
        <taxon>Anareolatae</taxon>
        <taxon>Phasmatidae</taxon>
        <taxon>Eurycanthinae</taxon>
        <taxon>Dryococelus</taxon>
    </lineage>
</organism>
<keyword evidence="5" id="KW-1185">Reference proteome</keyword>
<feature type="compositionally biased region" description="Polar residues" evidence="2">
    <location>
        <begin position="275"/>
        <end position="307"/>
    </location>
</feature>
<comment type="caution">
    <text evidence="4">The sequence shown here is derived from an EMBL/GenBank/DDBJ whole genome shotgun (WGS) entry which is preliminary data.</text>
</comment>
<dbReference type="InterPro" id="IPR040373">
    <property type="entry name" value="CASZ1"/>
</dbReference>